<dbReference type="EMBL" id="KK790068">
    <property type="protein sequence ID" value="KDO37643.1"/>
    <property type="molecule type" value="Genomic_DNA"/>
</dbReference>
<evidence type="ECO:0000313" key="3">
    <source>
        <dbReference type="Proteomes" id="UP000027120"/>
    </source>
</evidence>
<keyword evidence="3" id="KW-1185">Reference proteome</keyword>
<reference evidence="2 3" key="1">
    <citation type="submission" date="2014-04" db="EMBL/GenBank/DDBJ databases">
        <authorList>
            <consortium name="International Citrus Genome Consortium"/>
            <person name="Gmitter F."/>
            <person name="Chen C."/>
            <person name="Farmerie W."/>
            <person name="Harkins T."/>
            <person name="Desany B."/>
            <person name="Mohiuddin M."/>
            <person name="Kodira C."/>
            <person name="Borodovsky M."/>
            <person name="Lomsadze A."/>
            <person name="Burns P."/>
            <person name="Jenkins J."/>
            <person name="Prochnik S."/>
            <person name="Shu S."/>
            <person name="Chapman J."/>
            <person name="Pitluck S."/>
            <person name="Schmutz J."/>
            <person name="Rokhsar D."/>
        </authorList>
    </citation>
    <scope>NUCLEOTIDE SEQUENCE</scope>
</reference>
<feature type="transmembrane region" description="Helical" evidence="1">
    <location>
        <begin position="35"/>
        <end position="58"/>
    </location>
</feature>
<keyword evidence="1" id="KW-0472">Membrane</keyword>
<keyword evidence="1" id="KW-1133">Transmembrane helix</keyword>
<gene>
    <name evidence="2" type="ORF">CISIN_1g033153mg</name>
</gene>
<accession>A0A067D4C6</accession>
<feature type="transmembrane region" description="Helical" evidence="1">
    <location>
        <begin position="102"/>
        <end position="120"/>
    </location>
</feature>
<name>A0A067D4C6_CITSI</name>
<evidence type="ECO:0000313" key="2">
    <source>
        <dbReference type="EMBL" id="KDO37643.1"/>
    </source>
</evidence>
<evidence type="ECO:0000256" key="1">
    <source>
        <dbReference type="SAM" id="Phobius"/>
    </source>
</evidence>
<dbReference type="AlphaFoldDB" id="A0A067D4C6"/>
<dbReference type="Proteomes" id="UP000027120">
    <property type="component" value="Unassembled WGS sequence"/>
</dbReference>
<keyword evidence="1" id="KW-0812">Transmembrane</keyword>
<protein>
    <submittedName>
        <fullName evidence="2">Uncharacterized protein</fullName>
    </submittedName>
</protein>
<proteinExistence type="predicted"/>
<sequence>MPWLETNLTDDSRRILNTFVTIKGTILTNYTITKFIPITSSMSRVVLVGIVVIPVIPIRPVSPSLASSSATIISIPICILVPITITTSVITTRFLIRSSLSYIGSIIQLSFFIGTLLITLNSSFMS</sequence>
<organism evidence="2 3">
    <name type="scientific">Citrus sinensis</name>
    <name type="common">Sweet orange</name>
    <name type="synonym">Citrus aurantium var. sinensis</name>
    <dbReference type="NCBI Taxonomy" id="2711"/>
    <lineage>
        <taxon>Eukaryota</taxon>
        <taxon>Viridiplantae</taxon>
        <taxon>Streptophyta</taxon>
        <taxon>Embryophyta</taxon>
        <taxon>Tracheophyta</taxon>
        <taxon>Spermatophyta</taxon>
        <taxon>Magnoliopsida</taxon>
        <taxon>eudicotyledons</taxon>
        <taxon>Gunneridae</taxon>
        <taxon>Pentapetalae</taxon>
        <taxon>rosids</taxon>
        <taxon>malvids</taxon>
        <taxon>Sapindales</taxon>
        <taxon>Rutaceae</taxon>
        <taxon>Aurantioideae</taxon>
        <taxon>Citrus</taxon>
    </lineage>
</organism>
<feature type="transmembrane region" description="Helical" evidence="1">
    <location>
        <begin position="70"/>
        <end position="96"/>
    </location>
</feature>